<gene>
    <name evidence="3" type="ORF">D2V17_14220</name>
</gene>
<evidence type="ECO:0000259" key="2">
    <source>
        <dbReference type="Pfam" id="PF24729"/>
    </source>
</evidence>
<protein>
    <submittedName>
        <fullName evidence="3">Cyclic nucleotide-binding protein</fullName>
    </submittedName>
</protein>
<reference evidence="3 4" key="1">
    <citation type="submission" date="2018-08" db="EMBL/GenBank/DDBJ databases">
        <title>Erythrobacter zhengii sp.nov., a bacterium isolated from deep-sea sediment.</title>
        <authorList>
            <person name="Fang C."/>
            <person name="Wu Y.-H."/>
            <person name="Sun C."/>
            <person name="Wang H."/>
            <person name="Cheng H."/>
            <person name="Meng F.-X."/>
            <person name="Wang C.-S."/>
            <person name="Xu X.-W."/>
        </authorList>
    </citation>
    <scope>NUCLEOTIDE SEQUENCE [LARGE SCALE GENOMIC DNA]</scope>
    <source>
        <strain evidence="3 4">CCTCC AB 2015396</strain>
    </source>
</reference>
<organism evidence="3 4">
    <name type="scientific">Aurantiacibacter xanthus</name>
    <dbReference type="NCBI Taxonomy" id="1784712"/>
    <lineage>
        <taxon>Bacteria</taxon>
        <taxon>Pseudomonadati</taxon>
        <taxon>Pseudomonadota</taxon>
        <taxon>Alphaproteobacteria</taxon>
        <taxon>Sphingomonadales</taxon>
        <taxon>Erythrobacteraceae</taxon>
        <taxon>Aurantiacibacter</taxon>
    </lineage>
</organism>
<accession>A0A3A1P1Z2</accession>
<keyword evidence="1" id="KW-0547">Nucleotide-binding</keyword>
<dbReference type="EMBL" id="QXFM01000114">
    <property type="protein sequence ID" value="RIV82954.1"/>
    <property type="molecule type" value="Genomic_DNA"/>
</dbReference>
<dbReference type="GO" id="GO:0000166">
    <property type="term" value="F:nucleotide binding"/>
    <property type="evidence" value="ECO:0007669"/>
    <property type="project" value="UniProtKB-KW"/>
</dbReference>
<keyword evidence="4" id="KW-1185">Reference proteome</keyword>
<evidence type="ECO:0000313" key="4">
    <source>
        <dbReference type="Proteomes" id="UP000265366"/>
    </source>
</evidence>
<dbReference type="AlphaFoldDB" id="A0A3A1P1Z2"/>
<proteinExistence type="predicted"/>
<dbReference type="Proteomes" id="UP000265366">
    <property type="component" value="Unassembled WGS sequence"/>
</dbReference>
<evidence type="ECO:0000256" key="1">
    <source>
        <dbReference type="ARBA" id="ARBA00022741"/>
    </source>
</evidence>
<sequence>MADRAPLPVAGYTNQSADRIELVNHFKEVEERLLREIDVMFDIGITETRYDNRWLAIARNHLEQGFMALNRSVFRPERIALPNDENKA</sequence>
<dbReference type="InterPro" id="IPR056098">
    <property type="entry name" value="Acb2/Tad1_hairpin"/>
</dbReference>
<comment type="caution">
    <text evidence="3">The sequence shown here is derived from an EMBL/GenBank/DDBJ whole genome shotgun (WGS) entry which is preliminary data.</text>
</comment>
<dbReference type="Pfam" id="PF24729">
    <property type="entry name" value="Acb2_Tad1_hairpin"/>
    <property type="match status" value="1"/>
</dbReference>
<dbReference type="RefSeq" id="WP_119593465.1">
    <property type="nucleotide sequence ID" value="NZ_QXFM01000114.1"/>
</dbReference>
<name>A0A3A1P1Z2_9SPHN</name>
<feature type="domain" description="Acb2/Tad1 hairpin" evidence="2">
    <location>
        <begin position="10"/>
        <end position="74"/>
    </location>
</feature>
<dbReference type="OrthoDB" id="7360772at2"/>
<evidence type="ECO:0000313" key="3">
    <source>
        <dbReference type="EMBL" id="RIV82954.1"/>
    </source>
</evidence>